<evidence type="ECO:0000313" key="2">
    <source>
        <dbReference type="EMBL" id="CAJ1379500.1"/>
    </source>
</evidence>
<sequence>FPEVDHRADTHTIRKAYLAKQKVVHPDVAGVEAQEMSMLLNSAFDVLRDPEKRSVYDASLNNDNQEHFEEHEDTGPTWAWMPKDTRKPVYQGRPRSRSLWDRVPEKNRGEKWEQQRFLFVDELRCILCWNCIECAPKSFCMDADHLRARVYAQWGNCEDDLTWAVKSCPVDCISWVSREELQVLEHVTADHFHTYSPAIRRFRASELPHLAEKFVEKRRHKAELAKQRRELASKHLSVTNEQFHEQLRNAMKKLPPNLRAAGGWS</sequence>
<dbReference type="InterPro" id="IPR036869">
    <property type="entry name" value="J_dom_sf"/>
</dbReference>
<comment type="caution">
    <text evidence="2">The sequence shown here is derived from an EMBL/GenBank/DDBJ whole genome shotgun (WGS) entry which is preliminary data.</text>
</comment>
<dbReference type="PANTHER" id="PTHR45295:SF1">
    <property type="entry name" value="CHAPERONE PROTEIN DNAJ C76, CHLOROPLASTIC"/>
    <property type="match status" value="1"/>
</dbReference>
<evidence type="ECO:0000313" key="3">
    <source>
        <dbReference type="Proteomes" id="UP001178507"/>
    </source>
</evidence>
<keyword evidence="3" id="KW-1185">Reference proteome</keyword>
<dbReference type="PANTHER" id="PTHR45295">
    <property type="entry name" value="CHAPERONE PROTEIN DNAJ C76, CHLOROPLASTIC"/>
    <property type="match status" value="1"/>
</dbReference>
<dbReference type="AlphaFoldDB" id="A0AA36MNN8"/>
<feature type="non-terminal residue" evidence="2">
    <location>
        <position position="1"/>
    </location>
</feature>
<feature type="domain" description="J" evidence="1">
    <location>
        <begin position="1"/>
        <end position="60"/>
    </location>
</feature>
<dbReference type="InterPro" id="IPR001623">
    <property type="entry name" value="DnaJ_domain"/>
</dbReference>
<dbReference type="CDD" id="cd06257">
    <property type="entry name" value="DnaJ"/>
    <property type="match status" value="1"/>
</dbReference>
<dbReference type="SUPFAM" id="SSF46565">
    <property type="entry name" value="Chaperone J-domain"/>
    <property type="match status" value="1"/>
</dbReference>
<dbReference type="Gene3D" id="3.30.70.20">
    <property type="match status" value="1"/>
</dbReference>
<dbReference type="Pfam" id="PF00226">
    <property type="entry name" value="DnaJ"/>
    <property type="match status" value="1"/>
</dbReference>
<dbReference type="EMBL" id="CAUJNA010000636">
    <property type="protein sequence ID" value="CAJ1379500.1"/>
    <property type="molecule type" value="Genomic_DNA"/>
</dbReference>
<reference evidence="2" key="1">
    <citation type="submission" date="2023-08" db="EMBL/GenBank/DDBJ databases">
        <authorList>
            <person name="Chen Y."/>
            <person name="Shah S."/>
            <person name="Dougan E. K."/>
            <person name="Thang M."/>
            <person name="Chan C."/>
        </authorList>
    </citation>
    <scope>NUCLEOTIDE SEQUENCE</scope>
</reference>
<dbReference type="SMART" id="SM00271">
    <property type="entry name" value="DnaJ"/>
    <property type="match status" value="1"/>
</dbReference>
<gene>
    <name evidence="2" type="ORF">EVOR1521_LOCUS7731</name>
</gene>
<dbReference type="Pfam" id="PF13370">
    <property type="entry name" value="Fer4_13"/>
    <property type="match status" value="1"/>
</dbReference>
<evidence type="ECO:0000259" key="1">
    <source>
        <dbReference type="PROSITE" id="PS50076"/>
    </source>
</evidence>
<name>A0AA36MNN8_9DINO</name>
<protein>
    <recommendedName>
        <fullName evidence="1">J domain-containing protein</fullName>
    </recommendedName>
</protein>
<dbReference type="Gene3D" id="1.10.287.110">
    <property type="entry name" value="DnaJ domain"/>
    <property type="match status" value="1"/>
</dbReference>
<organism evidence="2 3">
    <name type="scientific">Effrenium voratum</name>
    <dbReference type="NCBI Taxonomy" id="2562239"/>
    <lineage>
        <taxon>Eukaryota</taxon>
        <taxon>Sar</taxon>
        <taxon>Alveolata</taxon>
        <taxon>Dinophyceae</taxon>
        <taxon>Suessiales</taxon>
        <taxon>Symbiodiniaceae</taxon>
        <taxon>Effrenium</taxon>
    </lineage>
</organism>
<proteinExistence type="predicted"/>
<dbReference type="PROSITE" id="PS50076">
    <property type="entry name" value="DNAJ_2"/>
    <property type="match status" value="1"/>
</dbReference>
<accession>A0AA36MNN8</accession>
<dbReference type="Proteomes" id="UP001178507">
    <property type="component" value="Unassembled WGS sequence"/>
</dbReference>
<dbReference type="SUPFAM" id="SSF54862">
    <property type="entry name" value="4Fe-4S ferredoxins"/>
    <property type="match status" value="1"/>
</dbReference>